<proteinExistence type="predicted"/>
<name>A0A6G0S260_9STRA</name>
<dbReference type="EMBL" id="QXFY01000326">
    <property type="protein sequence ID" value="KAE9347864.1"/>
    <property type="molecule type" value="Genomic_DNA"/>
</dbReference>
<dbReference type="Proteomes" id="UP000486351">
    <property type="component" value="Unassembled WGS sequence"/>
</dbReference>
<comment type="caution">
    <text evidence="1">The sequence shown here is derived from an EMBL/GenBank/DDBJ whole genome shotgun (WGS) entry which is preliminary data.</text>
</comment>
<evidence type="ECO:0000313" key="2">
    <source>
        <dbReference type="Proteomes" id="UP000486351"/>
    </source>
</evidence>
<reference evidence="1 2" key="1">
    <citation type="submission" date="2018-09" db="EMBL/GenBank/DDBJ databases">
        <title>Genomic investigation of the strawberry pathogen Phytophthora fragariae indicates pathogenicity is determined by transcriptional variation in three key races.</title>
        <authorList>
            <person name="Adams T.M."/>
            <person name="Armitage A.D."/>
            <person name="Sobczyk M.K."/>
            <person name="Bates H.J."/>
            <person name="Dunwell J.M."/>
            <person name="Nellist C.F."/>
            <person name="Harrison R.J."/>
        </authorList>
    </citation>
    <scope>NUCLEOTIDE SEQUENCE [LARGE SCALE GENOMIC DNA]</scope>
    <source>
        <strain evidence="1 2">NOV-77</strain>
    </source>
</reference>
<dbReference type="AlphaFoldDB" id="A0A6G0S260"/>
<accession>A0A6G0S260</accession>
<evidence type="ECO:0000313" key="1">
    <source>
        <dbReference type="EMBL" id="KAE9347864.1"/>
    </source>
</evidence>
<sequence>MDAVVRSDPFDPVRVADCRHLGVVVGHSSKSICYCSATKASSPEECVEIGSNVDRLTGEASSLESETYVLMRREHHVLGDVLLLSHFGPQSRGAVNDELSVDECAADGGHPDGRVLAFGSYTHPACSTNDTGCCVFGK</sequence>
<protein>
    <submittedName>
        <fullName evidence="1">Uncharacterized protein</fullName>
    </submittedName>
</protein>
<organism evidence="1 2">
    <name type="scientific">Phytophthora fragariae</name>
    <dbReference type="NCBI Taxonomy" id="53985"/>
    <lineage>
        <taxon>Eukaryota</taxon>
        <taxon>Sar</taxon>
        <taxon>Stramenopiles</taxon>
        <taxon>Oomycota</taxon>
        <taxon>Peronosporomycetes</taxon>
        <taxon>Peronosporales</taxon>
        <taxon>Peronosporaceae</taxon>
        <taxon>Phytophthora</taxon>
    </lineage>
</organism>
<gene>
    <name evidence="1" type="ORF">PF008_g7623</name>
</gene>